<dbReference type="Pfam" id="PF10397">
    <property type="entry name" value="ADSL_C"/>
    <property type="match status" value="1"/>
</dbReference>
<dbReference type="EMBL" id="BIXY01000065">
    <property type="protein sequence ID" value="GCF10269.1"/>
    <property type="molecule type" value="Genomic_DNA"/>
</dbReference>
<dbReference type="InterPro" id="IPR008948">
    <property type="entry name" value="L-Aspartase-like"/>
</dbReference>
<evidence type="ECO:0000256" key="6">
    <source>
        <dbReference type="ARBA" id="ARBA00022755"/>
    </source>
</evidence>
<comment type="catalytic activity">
    <reaction evidence="10">
        <text>N(6)-(1,2-dicarboxyethyl)-AMP = fumarate + AMP</text>
        <dbReference type="Rhea" id="RHEA:16853"/>
        <dbReference type="ChEBI" id="CHEBI:29806"/>
        <dbReference type="ChEBI" id="CHEBI:57567"/>
        <dbReference type="ChEBI" id="CHEBI:456215"/>
        <dbReference type="EC" id="4.3.2.2"/>
    </reaction>
    <physiologicalReaction direction="left-to-right" evidence="10">
        <dbReference type="Rhea" id="RHEA:16854"/>
    </physiologicalReaction>
</comment>
<dbReference type="UniPathway" id="UPA00075">
    <property type="reaction ID" value="UER00336"/>
</dbReference>
<dbReference type="PANTHER" id="PTHR43172">
    <property type="entry name" value="ADENYLOSUCCINATE LYASE"/>
    <property type="match status" value="1"/>
</dbReference>
<keyword evidence="7 12" id="KW-0456">Lyase</keyword>
<gene>
    <name evidence="14" type="ORF">KDI_38330</name>
</gene>
<dbReference type="CDD" id="cd01360">
    <property type="entry name" value="Adenylsuccinate_lyase_1"/>
    <property type="match status" value="1"/>
</dbReference>
<dbReference type="InterPro" id="IPR024083">
    <property type="entry name" value="Fumarase/histidase_N"/>
</dbReference>
<accession>A0A5A5TGW1</accession>
<dbReference type="InterPro" id="IPR020557">
    <property type="entry name" value="Fumarate_lyase_CS"/>
</dbReference>
<dbReference type="Gene3D" id="1.10.40.30">
    <property type="entry name" value="Fumarase/aspartase (C-terminal domain)"/>
    <property type="match status" value="1"/>
</dbReference>
<dbReference type="UniPathway" id="UPA00074">
    <property type="reaction ID" value="UER00132"/>
</dbReference>
<sequence length="427" mass="47738">MAAIWSEKHKTDKWLQVELLACEGWAREGTIPQDAIEKIRKAQYNAQRMHEIEEETHHDVISFLRSIQEQLGPEGRFIHLGLTSSDVLDTGLAAQLKEAGQILTVGLQQLTDAVAKVAVEHKYTLITGRSHGIHAEPMTFGLKLALWVDELRRHQTRLAAAIEQVAFGQISGPVGTHASVPPQVEEYVCEQMGLHVAPISNQIIQRDRHAHFMTTLALLGSSLEKMAQEIRHLQRTELSEAFEPFGSGQQGSSSMPHKRNPELCERICGLARLLRGYAVTAMENVALWHERDISHSSTERIIIPDACTLLDYMLHIFTNVISGLQVDAERMLANLNMTGGLVFSQRILLALIDKGVGRQEAYKIVQRNAKKVWAQTSQGAIKGAALVDALSEDAEVTGYLNRQELEELTSTDYYTKYVDYSFKRIGL</sequence>
<dbReference type="FunFam" id="1.20.200.10:FF:000008">
    <property type="entry name" value="Adenylosuccinate lyase"/>
    <property type="match status" value="1"/>
</dbReference>
<dbReference type="Gene3D" id="1.20.200.10">
    <property type="entry name" value="Fumarase/aspartase (Central domain)"/>
    <property type="match status" value="1"/>
</dbReference>
<dbReference type="PRINTS" id="PR00145">
    <property type="entry name" value="ARGSUCLYASE"/>
</dbReference>
<evidence type="ECO:0000256" key="10">
    <source>
        <dbReference type="ARBA" id="ARBA00049115"/>
    </source>
</evidence>
<evidence type="ECO:0000256" key="12">
    <source>
        <dbReference type="RuleBase" id="RU361172"/>
    </source>
</evidence>
<dbReference type="GO" id="GO:0070626">
    <property type="term" value="F:(S)-2-(5-amino-1-(5-phospho-D-ribosyl)imidazole-4-carboxamido) succinate lyase (fumarate-forming) activity"/>
    <property type="evidence" value="ECO:0007669"/>
    <property type="project" value="TreeGrafter"/>
</dbReference>
<keyword evidence="6 12" id="KW-0658">Purine biosynthesis</keyword>
<dbReference type="PRINTS" id="PR00149">
    <property type="entry name" value="FUMRATELYASE"/>
</dbReference>
<dbReference type="GO" id="GO:0004018">
    <property type="term" value="F:N6-(1,2-dicarboxyethyl)AMP AMP-lyase (fumarate-forming) activity"/>
    <property type="evidence" value="ECO:0007669"/>
    <property type="project" value="UniProtKB-UniRule"/>
</dbReference>
<comment type="pathway">
    <text evidence="2 12">Purine metabolism; AMP biosynthesis via de novo pathway; AMP from IMP: step 2/2.</text>
</comment>
<organism evidence="14 15">
    <name type="scientific">Dictyobacter arantiisoli</name>
    <dbReference type="NCBI Taxonomy" id="2014874"/>
    <lineage>
        <taxon>Bacteria</taxon>
        <taxon>Bacillati</taxon>
        <taxon>Chloroflexota</taxon>
        <taxon>Ktedonobacteria</taxon>
        <taxon>Ktedonobacterales</taxon>
        <taxon>Dictyobacteraceae</taxon>
        <taxon>Dictyobacter</taxon>
    </lineage>
</organism>
<dbReference type="FunFam" id="1.10.40.30:FF:000007">
    <property type="entry name" value="Adenylosuccinate lyase"/>
    <property type="match status" value="1"/>
</dbReference>
<evidence type="ECO:0000313" key="14">
    <source>
        <dbReference type="EMBL" id="GCF10269.1"/>
    </source>
</evidence>
<dbReference type="GO" id="GO:0005829">
    <property type="term" value="C:cytosol"/>
    <property type="evidence" value="ECO:0007669"/>
    <property type="project" value="TreeGrafter"/>
</dbReference>
<comment type="similarity">
    <text evidence="3 12">Belongs to the lyase 1 family. Adenylosuccinate lyase subfamily.</text>
</comment>
<protein>
    <recommendedName>
        <fullName evidence="5 11">Adenylosuccinate lyase</fullName>
        <shortName evidence="12">ASL</shortName>
        <ecNumber evidence="4 11">4.3.2.2</ecNumber>
    </recommendedName>
    <alternativeName>
        <fullName evidence="9 12">Adenylosuccinase</fullName>
    </alternativeName>
</protein>
<feature type="domain" description="Adenylosuccinate lyase C-terminal" evidence="13">
    <location>
        <begin position="339"/>
        <end position="426"/>
    </location>
</feature>
<evidence type="ECO:0000256" key="9">
    <source>
        <dbReference type="ARBA" id="ARBA00030717"/>
    </source>
</evidence>
<dbReference type="InterPro" id="IPR019468">
    <property type="entry name" value="AdenyloSucc_lyase_C"/>
</dbReference>
<keyword evidence="15" id="KW-1185">Reference proteome</keyword>
<dbReference type="InterPro" id="IPR000362">
    <property type="entry name" value="Fumarate_lyase_fam"/>
</dbReference>
<dbReference type="SMART" id="SM00998">
    <property type="entry name" value="ADSL_C"/>
    <property type="match status" value="1"/>
</dbReference>
<comment type="caution">
    <text evidence="14">The sequence shown here is derived from an EMBL/GenBank/DDBJ whole genome shotgun (WGS) entry which is preliminary data.</text>
</comment>
<comment type="catalytic activity">
    <reaction evidence="8">
        <text>(2S)-2-[5-amino-1-(5-phospho-beta-D-ribosyl)imidazole-4-carboxamido]succinate = 5-amino-1-(5-phospho-beta-D-ribosyl)imidazole-4-carboxamide + fumarate</text>
        <dbReference type="Rhea" id="RHEA:23920"/>
        <dbReference type="ChEBI" id="CHEBI:29806"/>
        <dbReference type="ChEBI" id="CHEBI:58443"/>
        <dbReference type="ChEBI" id="CHEBI:58475"/>
        <dbReference type="EC" id="4.3.2.2"/>
    </reaction>
    <physiologicalReaction direction="left-to-right" evidence="8">
        <dbReference type="Rhea" id="RHEA:23921"/>
    </physiologicalReaction>
</comment>
<dbReference type="AlphaFoldDB" id="A0A5A5TGW1"/>
<dbReference type="EC" id="4.3.2.2" evidence="4 11"/>
<evidence type="ECO:0000256" key="4">
    <source>
        <dbReference type="ARBA" id="ARBA00012339"/>
    </source>
</evidence>
<dbReference type="NCBIfam" id="TIGR00928">
    <property type="entry name" value="purB"/>
    <property type="match status" value="1"/>
</dbReference>
<dbReference type="Proteomes" id="UP000322530">
    <property type="component" value="Unassembled WGS sequence"/>
</dbReference>
<evidence type="ECO:0000256" key="5">
    <source>
        <dbReference type="ARBA" id="ARBA00017058"/>
    </source>
</evidence>
<dbReference type="GO" id="GO:0044208">
    <property type="term" value="P:'de novo' AMP biosynthetic process"/>
    <property type="evidence" value="ECO:0007669"/>
    <property type="project" value="UniProtKB-UniPathway"/>
</dbReference>
<reference evidence="14 15" key="1">
    <citation type="submission" date="2019-01" db="EMBL/GenBank/DDBJ databases">
        <title>Draft genome sequence of Dictyobacter sp. Uno17.</title>
        <authorList>
            <person name="Wang C.M."/>
            <person name="Zheng Y."/>
            <person name="Sakai Y."/>
            <person name="Abe K."/>
            <person name="Yokota A."/>
            <person name="Yabe S."/>
        </authorList>
    </citation>
    <scope>NUCLEOTIDE SEQUENCE [LARGE SCALE GENOMIC DNA]</scope>
    <source>
        <strain evidence="14 15">Uno17</strain>
    </source>
</reference>
<evidence type="ECO:0000256" key="2">
    <source>
        <dbReference type="ARBA" id="ARBA00004734"/>
    </source>
</evidence>
<name>A0A5A5TGW1_9CHLR</name>
<dbReference type="GO" id="GO:0006189">
    <property type="term" value="P:'de novo' IMP biosynthetic process"/>
    <property type="evidence" value="ECO:0007669"/>
    <property type="project" value="UniProtKB-UniPathway"/>
</dbReference>
<dbReference type="PANTHER" id="PTHR43172:SF1">
    <property type="entry name" value="ADENYLOSUCCINATE LYASE"/>
    <property type="match status" value="1"/>
</dbReference>
<dbReference type="PROSITE" id="PS00163">
    <property type="entry name" value="FUMARATE_LYASES"/>
    <property type="match status" value="1"/>
</dbReference>
<proteinExistence type="inferred from homology"/>
<evidence type="ECO:0000256" key="3">
    <source>
        <dbReference type="ARBA" id="ARBA00008273"/>
    </source>
</evidence>
<evidence type="ECO:0000256" key="11">
    <source>
        <dbReference type="NCBIfam" id="TIGR00928"/>
    </source>
</evidence>
<dbReference type="Pfam" id="PF00206">
    <property type="entry name" value="Lyase_1"/>
    <property type="match status" value="1"/>
</dbReference>
<evidence type="ECO:0000256" key="1">
    <source>
        <dbReference type="ARBA" id="ARBA00004706"/>
    </source>
</evidence>
<evidence type="ECO:0000313" key="15">
    <source>
        <dbReference type="Proteomes" id="UP000322530"/>
    </source>
</evidence>
<dbReference type="InterPro" id="IPR004769">
    <property type="entry name" value="Pur_lyase"/>
</dbReference>
<dbReference type="SUPFAM" id="SSF48557">
    <property type="entry name" value="L-aspartase-like"/>
    <property type="match status" value="1"/>
</dbReference>
<dbReference type="Gene3D" id="1.10.275.10">
    <property type="entry name" value="Fumarase/aspartase (N-terminal domain)"/>
    <property type="match status" value="1"/>
</dbReference>
<evidence type="ECO:0000256" key="8">
    <source>
        <dbReference type="ARBA" id="ARBA00024477"/>
    </source>
</evidence>
<comment type="pathway">
    <text evidence="1 12">Purine metabolism; IMP biosynthesis via de novo pathway; 5-amino-1-(5-phospho-D-ribosyl)imidazole-4-carboxamide from 5-amino-1-(5-phospho-D-ribosyl)imidazole-4-carboxylate: step 2/2.</text>
</comment>
<dbReference type="InterPro" id="IPR022761">
    <property type="entry name" value="Fumarate_lyase_N"/>
</dbReference>
<evidence type="ECO:0000256" key="7">
    <source>
        <dbReference type="ARBA" id="ARBA00023239"/>
    </source>
</evidence>
<evidence type="ECO:0000259" key="13">
    <source>
        <dbReference type="SMART" id="SM00998"/>
    </source>
</evidence>